<proteinExistence type="predicted"/>
<dbReference type="Pfam" id="PF00561">
    <property type="entry name" value="Abhydrolase_1"/>
    <property type="match status" value="1"/>
</dbReference>
<keyword evidence="2" id="KW-0378">Hydrolase</keyword>
<sequence>MSRDLPTLWQEIGDLPHQLSYVDVGSCRTRVLRVGEGTDTIVLMAGTSGHLEAFTQNIRALARNYTVLAYDYPGHGFSTLAEADLEIPDYEQHLLGLLDALGLDDVHLCGESLGGWIALKFAQKHSERVKTLILSAPGGQIVAQSAMGKARSVSRNAVEDPTFANVKTRLQVVIHDPELITDELVHMRRAVYSREGFATSMGHILALQNPEIRFRNRVTVQDYAALTVPTLLVWTDHEPSGGVETGEQFAAAIPDGELLLIRNAAHWPQWEDPQAFNERALDFLARKG</sequence>
<dbReference type="InterPro" id="IPR050266">
    <property type="entry name" value="AB_hydrolase_sf"/>
</dbReference>
<dbReference type="Gene3D" id="3.40.50.1820">
    <property type="entry name" value="alpha/beta hydrolase"/>
    <property type="match status" value="1"/>
</dbReference>
<feature type="domain" description="AB hydrolase-1" evidence="1">
    <location>
        <begin position="40"/>
        <end position="273"/>
    </location>
</feature>
<dbReference type="RefSeq" id="WP_210227872.1">
    <property type="nucleotide sequence ID" value="NZ_CP076022.1"/>
</dbReference>
<dbReference type="SUPFAM" id="SSF53474">
    <property type="entry name" value="alpha/beta-Hydrolases"/>
    <property type="match status" value="1"/>
</dbReference>
<name>A0A975M413_9MICC</name>
<accession>A0A975M413</accession>
<reference evidence="2 3" key="1">
    <citation type="submission" date="2021-05" db="EMBL/GenBank/DDBJ databases">
        <title>Novel species in genus Arthrobacter.</title>
        <authorList>
            <person name="Zhang G."/>
        </authorList>
    </citation>
    <scope>NUCLEOTIDE SEQUENCE [LARGE SCALE GENOMIC DNA]</scope>
    <source>
        <strain evidence="3">zg-ZUI227</strain>
    </source>
</reference>
<dbReference type="PRINTS" id="PR00412">
    <property type="entry name" value="EPOXHYDRLASE"/>
</dbReference>
<gene>
    <name evidence="2" type="ORF">KKR91_14015</name>
</gene>
<dbReference type="EMBL" id="CP076022">
    <property type="protein sequence ID" value="QWC09578.1"/>
    <property type="molecule type" value="Genomic_DNA"/>
</dbReference>
<dbReference type="PANTHER" id="PTHR43798:SF28">
    <property type="entry name" value="AB HYDROLASE-1 DOMAIN-CONTAINING PROTEIN"/>
    <property type="match status" value="1"/>
</dbReference>
<evidence type="ECO:0000313" key="3">
    <source>
        <dbReference type="Proteomes" id="UP000676885"/>
    </source>
</evidence>
<evidence type="ECO:0000313" key="2">
    <source>
        <dbReference type="EMBL" id="QWC09578.1"/>
    </source>
</evidence>
<dbReference type="AlphaFoldDB" id="A0A975M413"/>
<dbReference type="PANTHER" id="PTHR43798">
    <property type="entry name" value="MONOACYLGLYCEROL LIPASE"/>
    <property type="match status" value="1"/>
</dbReference>
<dbReference type="Proteomes" id="UP000676885">
    <property type="component" value="Chromosome"/>
</dbReference>
<dbReference type="GO" id="GO:0016787">
    <property type="term" value="F:hydrolase activity"/>
    <property type="evidence" value="ECO:0007669"/>
    <property type="project" value="UniProtKB-KW"/>
</dbReference>
<protein>
    <submittedName>
        <fullName evidence="2">Alpha/beta hydrolase</fullName>
    </submittedName>
</protein>
<dbReference type="InterPro" id="IPR000073">
    <property type="entry name" value="AB_hydrolase_1"/>
</dbReference>
<dbReference type="InterPro" id="IPR029058">
    <property type="entry name" value="AB_hydrolase_fold"/>
</dbReference>
<keyword evidence="3" id="KW-1185">Reference proteome</keyword>
<dbReference type="KEGG" id="ajg:KKR91_14015"/>
<dbReference type="InterPro" id="IPR000639">
    <property type="entry name" value="Epox_hydrolase-like"/>
</dbReference>
<evidence type="ECO:0000259" key="1">
    <source>
        <dbReference type="Pfam" id="PF00561"/>
    </source>
</evidence>
<organism evidence="2 3">
    <name type="scientific">Arthrobacter jiangjiafuii</name>
    <dbReference type="NCBI Taxonomy" id="2817475"/>
    <lineage>
        <taxon>Bacteria</taxon>
        <taxon>Bacillati</taxon>
        <taxon>Actinomycetota</taxon>
        <taxon>Actinomycetes</taxon>
        <taxon>Micrococcales</taxon>
        <taxon>Micrococcaceae</taxon>
        <taxon>Arthrobacter</taxon>
    </lineage>
</organism>
<dbReference type="GO" id="GO:0016020">
    <property type="term" value="C:membrane"/>
    <property type="evidence" value="ECO:0007669"/>
    <property type="project" value="TreeGrafter"/>
</dbReference>
<dbReference type="PRINTS" id="PR00111">
    <property type="entry name" value="ABHYDROLASE"/>
</dbReference>